<organism evidence="1 2">
    <name type="scientific">Paenibacillus aceris</name>
    <dbReference type="NCBI Taxonomy" id="869555"/>
    <lineage>
        <taxon>Bacteria</taxon>
        <taxon>Bacillati</taxon>
        <taxon>Bacillota</taxon>
        <taxon>Bacilli</taxon>
        <taxon>Bacillales</taxon>
        <taxon>Paenibacillaceae</taxon>
        <taxon>Paenibacillus</taxon>
    </lineage>
</organism>
<sequence length="122" mass="13947">MTSFVHSIRLKFLISFIALILLFIASAGLSYRMISSTKLSVEEQTESMNNEKLALSLKSMVGVLYSNQADLKINNNSEVIEDYKKQLKPYEELVERITASAQTEEERQRAQEIVKQSQQQSK</sequence>
<dbReference type="EMBL" id="JAGGKV010000010">
    <property type="protein sequence ID" value="MBP1964726.1"/>
    <property type="molecule type" value="Genomic_DNA"/>
</dbReference>
<dbReference type="RefSeq" id="WP_167052915.1">
    <property type="nucleotide sequence ID" value="NZ_JAAOZR010000005.1"/>
</dbReference>
<dbReference type="Proteomes" id="UP001519344">
    <property type="component" value="Unassembled WGS sequence"/>
</dbReference>
<name>A0ABS4I1C9_9BACL</name>
<evidence type="ECO:0000313" key="2">
    <source>
        <dbReference type="Proteomes" id="UP001519344"/>
    </source>
</evidence>
<protein>
    <submittedName>
        <fullName evidence="1">CHASE3 domain sensor protein</fullName>
    </submittedName>
</protein>
<accession>A0ABS4I1C9</accession>
<comment type="caution">
    <text evidence="1">The sequence shown here is derived from an EMBL/GenBank/DDBJ whole genome shotgun (WGS) entry which is preliminary data.</text>
</comment>
<reference evidence="1 2" key="1">
    <citation type="submission" date="2021-03" db="EMBL/GenBank/DDBJ databases">
        <title>Genomic Encyclopedia of Type Strains, Phase IV (KMG-IV): sequencing the most valuable type-strain genomes for metagenomic binning, comparative biology and taxonomic classification.</title>
        <authorList>
            <person name="Goeker M."/>
        </authorList>
    </citation>
    <scope>NUCLEOTIDE SEQUENCE [LARGE SCALE GENOMIC DNA]</scope>
    <source>
        <strain evidence="1 2">DSM 24950</strain>
    </source>
</reference>
<keyword evidence="2" id="KW-1185">Reference proteome</keyword>
<proteinExistence type="predicted"/>
<evidence type="ECO:0000313" key="1">
    <source>
        <dbReference type="EMBL" id="MBP1964726.1"/>
    </source>
</evidence>
<gene>
    <name evidence="1" type="ORF">J2Z65_003949</name>
</gene>